<dbReference type="EMBL" id="JADZGI010000002">
    <property type="protein sequence ID" value="MBH0114240.1"/>
    <property type="molecule type" value="Genomic_DNA"/>
</dbReference>
<name>A0A931HDR7_9SPHN</name>
<feature type="binding site" evidence="13">
    <location>
        <position position="180"/>
    </location>
    <ligand>
        <name>Fe cation</name>
        <dbReference type="ChEBI" id="CHEBI:24875"/>
    </ligand>
</feature>
<comment type="similarity">
    <text evidence="4">Belongs to the biopterin-dependent aromatic amino acid hydroxylase family.</text>
</comment>
<dbReference type="AlphaFoldDB" id="A0A931HDR7"/>
<feature type="binding site" evidence="13">
    <location>
        <position position="139"/>
    </location>
    <ligand>
        <name>Fe cation</name>
        <dbReference type="ChEBI" id="CHEBI:24875"/>
    </ligand>
</feature>
<dbReference type="InterPro" id="IPR036951">
    <property type="entry name" value="ArAA_hydroxylase_sf"/>
</dbReference>
<comment type="cofactor">
    <cofactor evidence="2 13">
        <name>Fe(2+)</name>
        <dbReference type="ChEBI" id="CHEBI:29033"/>
    </cofactor>
</comment>
<evidence type="ECO:0000256" key="1">
    <source>
        <dbReference type="ARBA" id="ARBA00001060"/>
    </source>
</evidence>
<keyword evidence="11" id="KW-0585">Phenylalanine catabolism</keyword>
<evidence type="ECO:0000256" key="8">
    <source>
        <dbReference type="ARBA" id="ARBA00023002"/>
    </source>
</evidence>
<evidence type="ECO:0000256" key="12">
    <source>
        <dbReference type="ARBA" id="ARBA00029922"/>
    </source>
</evidence>
<dbReference type="GO" id="GO:0006559">
    <property type="term" value="P:L-phenylalanine catabolic process"/>
    <property type="evidence" value="ECO:0007669"/>
    <property type="project" value="UniProtKB-KW"/>
</dbReference>
<dbReference type="InterPro" id="IPR036329">
    <property type="entry name" value="Aro-AA_hydroxylase_C_sf"/>
</dbReference>
<keyword evidence="7 13" id="KW-0479">Metal-binding</keyword>
<dbReference type="PANTHER" id="PTHR11473">
    <property type="entry name" value="AROMATIC AMINO ACID HYDROXYLASE"/>
    <property type="match status" value="1"/>
</dbReference>
<dbReference type="GO" id="GO:0004505">
    <property type="term" value="F:phenylalanine 4-monooxygenase activity"/>
    <property type="evidence" value="ECO:0007669"/>
    <property type="project" value="UniProtKB-EC"/>
</dbReference>
<gene>
    <name evidence="15" type="ORF">I5E68_14945</name>
</gene>
<comment type="caution">
    <text evidence="15">The sequence shown here is derived from an EMBL/GenBank/DDBJ whole genome shotgun (WGS) entry which is preliminary data.</text>
</comment>
<reference evidence="15" key="1">
    <citation type="submission" date="2020-11" db="EMBL/GenBank/DDBJ databases">
        <title>Novosphingobium aureum sp. nov., a marine bacterium isolated from sediment of a salt flat.</title>
        <authorList>
            <person name="Yoo Y."/>
            <person name="Kim J.-J."/>
        </authorList>
    </citation>
    <scope>NUCLEOTIDE SEQUENCE</scope>
    <source>
        <strain evidence="15">YJ-S2-02</strain>
    </source>
</reference>
<evidence type="ECO:0000256" key="5">
    <source>
        <dbReference type="ARBA" id="ARBA00011995"/>
    </source>
</evidence>
<dbReference type="Pfam" id="PF00351">
    <property type="entry name" value="Biopterin_H"/>
    <property type="match status" value="1"/>
</dbReference>
<evidence type="ECO:0000313" key="15">
    <source>
        <dbReference type="EMBL" id="MBH0114240.1"/>
    </source>
</evidence>
<dbReference type="CDD" id="cd03348">
    <property type="entry name" value="pro_PheOH"/>
    <property type="match status" value="1"/>
</dbReference>
<dbReference type="InterPro" id="IPR001273">
    <property type="entry name" value="ArAA_hydroxylase"/>
</dbReference>
<dbReference type="PRINTS" id="PR00372">
    <property type="entry name" value="FYWHYDRXLASE"/>
</dbReference>
<proteinExistence type="inferred from homology"/>
<feature type="binding site" evidence="13">
    <location>
        <position position="134"/>
    </location>
    <ligand>
        <name>Fe cation</name>
        <dbReference type="ChEBI" id="CHEBI:24875"/>
    </ligand>
</feature>
<dbReference type="PROSITE" id="PS00367">
    <property type="entry name" value="BH4_AAA_HYDROXYL_1"/>
    <property type="match status" value="1"/>
</dbReference>
<evidence type="ECO:0000256" key="13">
    <source>
        <dbReference type="PIRSR" id="PIRSR601273-2"/>
    </source>
</evidence>
<dbReference type="Proteomes" id="UP000617634">
    <property type="component" value="Unassembled WGS sequence"/>
</dbReference>
<evidence type="ECO:0000256" key="2">
    <source>
        <dbReference type="ARBA" id="ARBA00001954"/>
    </source>
</evidence>
<dbReference type="NCBIfam" id="TIGR01267">
    <property type="entry name" value="Phe4hydrox_mono"/>
    <property type="match status" value="1"/>
</dbReference>
<dbReference type="Gene3D" id="1.10.800.10">
    <property type="entry name" value="Aromatic amino acid hydroxylase"/>
    <property type="match status" value="1"/>
</dbReference>
<dbReference type="PROSITE" id="PS51410">
    <property type="entry name" value="BH4_AAA_HYDROXYL_2"/>
    <property type="match status" value="1"/>
</dbReference>
<protein>
    <recommendedName>
        <fullName evidence="6">Phenylalanine-4-hydroxylase</fullName>
        <ecNumber evidence="5">1.14.16.1</ecNumber>
    </recommendedName>
    <alternativeName>
        <fullName evidence="12">Phe-4-monooxygenase</fullName>
    </alternativeName>
</protein>
<dbReference type="InterPro" id="IPR005960">
    <property type="entry name" value="Phe-4-hydroxylase_mono"/>
</dbReference>
<dbReference type="EC" id="1.14.16.1" evidence="5"/>
<accession>A0A931HDR7</accession>
<evidence type="ECO:0000256" key="3">
    <source>
        <dbReference type="ARBA" id="ARBA00005088"/>
    </source>
</evidence>
<sequence length="293" mass="33580">MKTPDTKTSQSGLRGEYEGAASDYTVAQDWHRYTPQMHERWRRLYARQSGLARSHACASFREGLKLLDCADAIPRFEDANRILESRTGWRIVGVPGFIPDAVFFDHLAHRRFPVTRWLREEHEIDYLVEPDLFHDFFGHVPMLLDPAIADFLELYGKAGERAMAMGALEMLARIYWYTIEFGLVREEGALKVFGAGIISSSGETRFSIEDADVLRLPFEPLRVMRTGYMIDAFQKTYFVLDSLPQLIEALVDLDFGPLYERWRETPALPAGDVLEGEKPLSDNHDILVERPHA</sequence>
<evidence type="ECO:0000259" key="14">
    <source>
        <dbReference type="PROSITE" id="PS51410"/>
    </source>
</evidence>
<keyword evidence="16" id="KW-1185">Reference proteome</keyword>
<keyword evidence="10" id="KW-0503">Monooxygenase</keyword>
<evidence type="ECO:0000256" key="11">
    <source>
        <dbReference type="ARBA" id="ARBA00023232"/>
    </source>
</evidence>
<feature type="domain" description="Biopterin-dependent aromatic amino acid hydroxylase family profile" evidence="14">
    <location>
        <begin position="1"/>
        <end position="293"/>
    </location>
</feature>
<evidence type="ECO:0000256" key="10">
    <source>
        <dbReference type="ARBA" id="ARBA00023033"/>
    </source>
</evidence>
<evidence type="ECO:0000256" key="7">
    <source>
        <dbReference type="ARBA" id="ARBA00022723"/>
    </source>
</evidence>
<dbReference type="PANTHER" id="PTHR11473:SF24">
    <property type="entry name" value="PHENYLALANINE-4-HYDROXYLASE"/>
    <property type="match status" value="1"/>
</dbReference>
<keyword evidence="8 15" id="KW-0560">Oxidoreductase</keyword>
<comment type="catalytic activity">
    <reaction evidence="1">
        <text>(6R)-L-erythro-5,6,7,8-tetrahydrobiopterin + L-phenylalanine + O2 = (4aS,6R)-4a-hydroxy-L-erythro-5,6,7,8-tetrahydrobiopterin + L-tyrosine</text>
        <dbReference type="Rhea" id="RHEA:20273"/>
        <dbReference type="ChEBI" id="CHEBI:15379"/>
        <dbReference type="ChEBI" id="CHEBI:15642"/>
        <dbReference type="ChEBI" id="CHEBI:58095"/>
        <dbReference type="ChEBI" id="CHEBI:58315"/>
        <dbReference type="ChEBI" id="CHEBI:59560"/>
        <dbReference type="EC" id="1.14.16.1"/>
    </reaction>
</comment>
<dbReference type="NCBIfam" id="NF008877">
    <property type="entry name" value="PRK11913.1-2"/>
    <property type="match status" value="1"/>
</dbReference>
<evidence type="ECO:0000256" key="6">
    <source>
        <dbReference type="ARBA" id="ARBA00020276"/>
    </source>
</evidence>
<dbReference type="InterPro" id="IPR018301">
    <property type="entry name" value="ArAA_hydroxylase_Fe/CU_BS"/>
</dbReference>
<dbReference type="GO" id="GO:0005506">
    <property type="term" value="F:iron ion binding"/>
    <property type="evidence" value="ECO:0007669"/>
    <property type="project" value="InterPro"/>
</dbReference>
<evidence type="ECO:0000313" key="16">
    <source>
        <dbReference type="Proteomes" id="UP000617634"/>
    </source>
</evidence>
<dbReference type="SUPFAM" id="SSF56534">
    <property type="entry name" value="Aromatic aminoacid monoxygenases, catalytic and oligomerization domains"/>
    <property type="match status" value="1"/>
</dbReference>
<dbReference type="RefSeq" id="WP_197165365.1">
    <property type="nucleotide sequence ID" value="NZ_JADZGI010000002.1"/>
</dbReference>
<keyword evidence="9 13" id="KW-0408">Iron</keyword>
<evidence type="ECO:0000256" key="9">
    <source>
        <dbReference type="ARBA" id="ARBA00023004"/>
    </source>
</evidence>
<evidence type="ECO:0000256" key="4">
    <source>
        <dbReference type="ARBA" id="ARBA00009712"/>
    </source>
</evidence>
<organism evidence="15 16">
    <name type="scientific">Novosphingobium aureum</name>
    <dbReference type="NCBI Taxonomy" id="2792964"/>
    <lineage>
        <taxon>Bacteria</taxon>
        <taxon>Pseudomonadati</taxon>
        <taxon>Pseudomonadota</taxon>
        <taxon>Alphaproteobacteria</taxon>
        <taxon>Sphingomonadales</taxon>
        <taxon>Sphingomonadaceae</taxon>
        <taxon>Novosphingobium</taxon>
    </lineage>
</organism>
<dbReference type="InterPro" id="IPR019774">
    <property type="entry name" value="Aromatic-AA_hydroxylase_C"/>
</dbReference>
<comment type="pathway">
    <text evidence="3">Amino-acid degradation; L-phenylalanine degradation; acetoacetate and fumarate from L-phenylalanine: step 1/6.</text>
</comment>